<name>A0A562RJ16_9BURK</name>
<sequence>MNTHFPAFPQTPEILPAVATAACNPVDGAGAVFLCKGKEDGTMLVGLGAMARGTVSAAGLLLFLSKDNGTTKQLIDAAFYGGFNLSTTATIPRAQFTRFSESTPFRLGKDQELYVGSMVALPAGFVFEAEAVHF</sequence>
<accession>A0A562RJ16</accession>
<comment type="caution">
    <text evidence="2">The sequence shown here is derived from an EMBL/GenBank/DDBJ whole genome shotgun (WGS) entry which is preliminary data.</text>
</comment>
<organism evidence="2 3">
    <name type="scientific">Pseudoduganella lurida</name>
    <dbReference type="NCBI Taxonomy" id="1036180"/>
    <lineage>
        <taxon>Bacteria</taxon>
        <taxon>Pseudomonadati</taxon>
        <taxon>Pseudomonadota</taxon>
        <taxon>Betaproteobacteria</taxon>
        <taxon>Burkholderiales</taxon>
        <taxon>Oxalobacteraceae</taxon>
        <taxon>Telluria group</taxon>
        <taxon>Pseudoduganella</taxon>
    </lineage>
</organism>
<proteinExistence type="predicted"/>
<keyword evidence="3" id="KW-1185">Reference proteome</keyword>
<dbReference type="Proteomes" id="UP000318431">
    <property type="component" value="Unassembled WGS sequence"/>
</dbReference>
<protein>
    <submittedName>
        <fullName evidence="2">Uncharacterized protein</fullName>
    </submittedName>
</protein>
<dbReference type="EMBL" id="VLLB01000001">
    <property type="protein sequence ID" value="TWI69065.1"/>
    <property type="molecule type" value="Genomic_DNA"/>
</dbReference>
<evidence type="ECO:0000313" key="3">
    <source>
        <dbReference type="Proteomes" id="UP000318431"/>
    </source>
</evidence>
<keyword evidence="1" id="KW-0812">Transmembrane</keyword>
<keyword evidence="1" id="KW-0472">Membrane</keyword>
<gene>
    <name evidence="2" type="ORF">IP91_00130</name>
</gene>
<dbReference type="RefSeq" id="WP_145646787.1">
    <property type="nucleotide sequence ID" value="NZ_VLLB01000001.1"/>
</dbReference>
<feature type="transmembrane region" description="Helical" evidence="1">
    <location>
        <begin position="43"/>
        <end position="64"/>
    </location>
</feature>
<evidence type="ECO:0000256" key="1">
    <source>
        <dbReference type="SAM" id="Phobius"/>
    </source>
</evidence>
<reference evidence="2 3" key="1">
    <citation type="journal article" date="2015" name="Stand. Genomic Sci.">
        <title>Genomic Encyclopedia of Bacterial and Archaeal Type Strains, Phase III: the genomes of soil and plant-associated and newly described type strains.</title>
        <authorList>
            <person name="Whitman W.B."/>
            <person name="Woyke T."/>
            <person name="Klenk H.P."/>
            <person name="Zhou Y."/>
            <person name="Lilburn T.G."/>
            <person name="Beck B.J."/>
            <person name="De Vos P."/>
            <person name="Vandamme P."/>
            <person name="Eisen J.A."/>
            <person name="Garrity G."/>
            <person name="Hugenholtz P."/>
            <person name="Kyrpides N.C."/>
        </authorList>
    </citation>
    <scope>NUCLEOTIDE SEQUENCE [LARGE SCALE GENOMIC DNA]</scope>
    <source>
        <strain evidence="2 3">CGMCC 1.10822</strain>
    </source>
</reference>
<keyword evidence="1" id="KW-1133">Transmembrane helix</keyword>
<dbReference type="AlphaFoldDB" id="A0A562RJ16"/>
<evidence type="ECO:0000313" key="2">
    <source>
        <dbReference type="EMBL" id="TWI69065.1"/>
    </source>
</evidence>